<organism evidence="1 2">
    <name type="scientific">Candidatus Portnoybacteria bacterium CG_4_10_14_0_2_um_filter_43_36</name>
    <dbReference type="NCBI Taxonomy" id="1974798"/>
    <lineage>
        <taxon>Bacteria</taxon>
        <taxon>Candidatus Portnoyibacteriota</taxon>
    </lineage>
</organism>
<dbReference type="EMBL" id="PFOH01000034">
    <property type="protein sequence ID" value="PIZ69513.1"/>
    <property type="molecule type" value="Genomic_DNA"/>
</dbReference>
<dbReference type="GO" id="GO:0004061">
    <property type="term" value="F:arylformamidase activity"/>
    <property type="evidence" value="ECO:0007669"/>
    <property type="project" value="InterPro"/>
</dbReference>
<dbReference type="AlphaFoldDB" id="A0A2M7UE64"/>
<dbReference type="InterPro" id="IPR007325">
    <property type="entry name" value="KFase/CYL"/>
</dbReference>
<dbReference type="GO" id="GO:0019441">
    <property type="term" value="P:L-tryptophan catabolic process to kynurenine"/>
    <property type="evidence" value="ECO:0007669"/>
    <property type="project" value="InterPro"/>
</dbReference>
<dbReference type="PANTHER" id="PTHR31118:SF12">
    <property type="entry name" value="CYCLASE-LIKE PROTEIN 2"/>
    <property type="match status" value="1"/>
</dbReference>
<dbReference type="Gene3D" id="3.50.30.50">
    <property type="entry name" value="Putative cyclase"/>
    <property type="match status" value="1"/>
</dbReference>
<dbReference type="SUPFAM" id="SSF102198">
    <property type="entry name" value="Putative cyclase"/>
    <property type="match status" value="1"/>
</dbReference>
<comment type="caution">
    <text evidence="1">The sequence shown here is derived from an EMBL/GenBank/DDBJ whole genome shotgun (WGS) entry which is preliminary data.</text>
</comment>
<accession>A0A2M7UE64</accession>
<name>A0A2M7UE64_9BACT</name>
<dbReference type="Pfam" id="PF04199">
    <property type="entry name" value="Cyclase"/>
    <property type="match status" value="1"/>
</dbReference>
<gene>
    <name evidence="1" type="ORF">COY10_01380</name>
</gene>
<evidence type="ECO:0000313" key="2">
    <source>
        <dbReference type="Proteomes" id="UP000231688"/>
    </source>
</evidence>
<dbReference type="Proteomes" id="UP000231688">
    <property type="component" value="Unassembled WGS sequence"/>
</dbReference>
<proteinExistence type="predicted"/>
<evidence type="ECO:0008006" key="3">
    <source>
        <dbReference type="Google" id="ProtNLM"/>
    </source>
</evidence>
<protein>
    <recommendedName>
        <fullName evidence="3">Cyclase</fullName>
    </recommendedName>
</protein>
<evidence type="ECO:0000313" key="1">
    <source>
        <dbReference type="EMBL" id="PIZ69513.1"/>
    </source>
</evidence>
<dbReference type="PANTHER" id="PTHR31118">
    <property type="entry name" value="CYCLASE-LIKE PROTEIN 2"/>
    <property type="match status" value="1"/>
</dbReference>
<sequence length="119" mass="12952">MPNSISEVGAVLIRTGYDKWLEANKPHIPESLPYLNKEAAEFLASFKNIKVIGIDSLTIDPVGSHNSHQTLKSLLIVESLVHLCEIPKEARNNFDLQTSPVRIVGATGGPIAAYAFISL</sequence>
<reference evidence="2" key="1">
    <citation type="submission" date="2017-09" db="EMBL/GenBank/DDBJ databases">
        <title>Depth-based differentiation of microbial function through sediment-hosted aquifers and enrichment of novel symbionts in the deep terrestrial subsurface.</title>
        <authorList>
            <person name="Probst A.J."/>
            <person name="Ladd B."/>
            <person name="Jarett J.K."/>
            <person name="Geller-Mcgrath D.E."/>
            <person name="Sieber C.M.K."/>
            <person name="Emerson J.B."/>
            <person name="Anantharaman K."/>
            <person name="Thomas B.C."/>
            <person name="Malmstrom R."/>
            <person name="Stieglmeier M."/>
            <person name="Klingl A."/>
            <person name="Woyke T."/>
            <person name="Ryan C.M."/>
            <person name="Banfield J.F."/>
        </authorList>
    </citation>
    <scope>NUCLEOTIDE SEQUENCE [LARGE SCALE GENOMIC DNA]</scope>
</reference>
<dbReference type="InterPro" id="IPR037175">
    <property type="entry name" value="KFase_sf"/>
</dbReference>